<evidence type="ECO:0000256" key="8">
    <source>
        <dbReference type="ARBA" id="ARBA00022842"/>
    </source>
</evidence>
<dbReference type="GO" id="GO:0031047">
    <property type="term" value="P:regulatory ncRNA-mediated gene silencing"/>
    <property type="evidence" value="ECO:0007669"/>
    <property type="project" value="UniProtKB-KW"/>
</dbReference>
<evidence type="ECO:0000256" key="7">
    <source>
        <dbReference type="ARBA" id="ARBA00022723"/>
    </source>
</evidence>
<evidence type="ECO:0000256" key="11">
    <source>
        <dbReference type="ARBA" id="ARBA00035025"/>
    </source>
</evidence>
<keyword evidence="10" id="KW-0943">RNA-mediated gene silencing</keyword>
<evidence type="ECO:0000256" key="9">
    <source>
        <dbReference type="ARBA" id="ARBA00022884"/>
    </source>
</evidence>
<keyword evidence="14" id="KW-0830">Ubiquinone</keyword>
<dbReference type="Pfam" id="PF13649">
    <property type="entry name" value="Methyltransf_25"/>
    <property type="match status" value="1"/>
</dbReference>
<keyword evidence="8" id="KW-0460">Magnesium</keyword>
<evidence type="ECO:0000259" key="13">
    <source>
        <dbReference type="Pfam" id="PF13649"/>
    </source>
</evidence>
<dbReference type="GO" id="GO:0001510">
    <property type="term" value="P:RNA methylation"/>
    <property type="evidence" value="ECO:0007669"/>
    <property type="project" value="InterPro"/>
</dbReference>
<dbReference type="EC" id="2.1.1.386" evidence="11"/>
<evidence type="ECO:0000256" key="6">
    <source>
        <dbReference type="ARBA" id="ARBA00022691"/>
    </source>
</evidence>
<dbReference type="CDD" id="cd02440">
    <property type="entry name" value="AdoMet_MTases"/>
    <property type="match status" value="1"/>
</dbReference>
<organism evidence="14 15">
    <name type="scientific">Yoonia vestfoldensis</name>
    <dbReference type="NCBI Taxonomy" id="245188"/>
    <lineage>
        <taxon>Bacteria</taxon>
        <taxon>Pseudomonadati</taxon>
        <taxon>Pseudomonadota</taxon>
        <taxon>Alphaproteobacteria</taxon>
        <taxon>Rhodobacterales</taxon>
        <taxon>Paracoccaceae</taxon>
        <taxon>Yoonia</taxon>
    </lineage>
</organism>
<dbReference type="GO" id="GO:0090486">
    <property type="term" value="F:small RNA 2'-O-methyltransferase activity"/>
    <property type="evidence" value="ECO:0007669"/>
    <property type="project" value="UniProtKB-EC"/>
</dbReference>
<dbReference type="AlphaFoldDB" id="A0A1Y0ECB6"/>
<dbReference type="OrthoDB" id="626362at2"/>
<evidence type="ECO:0000256" key="1">
    <source>
        <dbReference type="ARBA" id="ARBA00001946"/>
    </source>
</evidence>
<dbReference type="PANTHER" id="PTHR21404">
    <property type="entry name" value="HEN1"/>
    <property type="match status" value="1"/>
</dbReference>
<evidence type="ECO:0000256" key="10">
    <source>
        <dbReference type="ARBA" id="ARBA00023158"/>
    </source>
</evidence>
<evidence type="ECO:0000256" key="12">
    <source>
        <dbReference type="ARBA" id="ARBA00048418"/>
    </source>
</evidence>
<comment type="catalytic activity">
    <reaction evidence="12">
        <text>small RNA 3'-end nucleotide + S-adenosyl-L-methionine = small RNA 3'-end 2'-O-methylnucleotide + S-adenosyl-L-homocysteine + H(+)</text>
        <dbReference type="Rhea" id="RHEA:37887"/>
        <dbReference type="Rhea" id="RHEA-COMP:10415"/>
        <dbReference type="Rhea" id="RHEA-COMP:10416"/>
        <dbReference type="ChEBI" id="CHEBI:15378"/>
        <dbReference type="ChEBI" id="CHEBI:57856"/>
        <dbReference type="ChEBI" id="CHEBI:59789"/>
        <dbReference type="ChEBI" id="CHEBI:74896"/>
        <dbReference type="ChEBI" id="CHEBI:74898"/>
        <dbReference type="EC" id="2.1.1.386"/>
    </reaction>
</comment>
<comment type="similarity">
    <text evidence="2">Belongs to the methyltransferase superfamily. HEN1 family.</text>
</comment>
<comment type="cofactor">
    <cofactor evidence="1">
        <name>Mg(2+)</name>
        <dbReference type="ChEBI" id="CHEBI:18420"/>
    </cofactor>
</comment>
<evidence type="ECO:0000256" key="4">
    <source>
        <dbReference type="ARBA" id="ARBA00022603"/>
    </source>
</evidence>
<keyword evidence="4 14" id="KW-0489">Methyltransferase</keyword>
<dbReference type="GO" id="GO:0046872">
    <property type="term" value="F:metal ion binding"/>
    <property type="evidence" value="ECO:0007669"/>
    <property type="project" value="UniProtKB-KW"/>
</dbReference>
<dbReference type="GO" id="GO:0003723">
    <property type="term" value="F:RNA binding"/>
    <property type="evidence" value="ECO:0007669"/>
    <property type="project" value="UniProtKB-KW"/>
</dbReference>
<evidence type="ECO:0000256" key="2">
    <source>
        <dbReference type="ARBA" id="ARBA00009026"/>
    </source>
</evidence>
<protein>
    <recommendedName>
        <fullName evidence="3">Small RNA 2'-O-methyltransferase</fullName>
        <ecNumber evidence="11">2.1.1.386</ecNumber>
    </recommendedName>
</protein>
<dbReference type="Proteomes" id="UP000195273">
    <property type="component" value="Chromosome"/>
</dbReference>
<dbReference type="SUPFAM" id="SSF53335">
    <property type="entry name" value="S-adenosyl-L-methionine-dependent methyltransferases"/>
    <property type="match status" value="1"/>
</dbReference>
<dbReference type="RefSeq" id="WP_087207852.1">
    <property type="nucleotide sequence ID" value="NZ_CP021431.1"/>
</dbReference>
<dbReference type="InterPro" id="IPR029063">
    <property type="entry name" value="SAM-dependent_MTases_sf"/>
</dbReference>
<dbReference type="InterPro" id="IPR026610">
    <property type="entry name" value="Hen1"/>
</dbReference>
<dbReference type="PANTHER" id="PTHR21404:SF3">
    <property type="entry name" value="SMALL RNA 2'-O-METHYLTRANSFERASE"/>
    <property type="match status" value="1"/>
</dbReference>
<dbReference type="KEGG" id="lvs:LOKVESSMR4R_01910"/>
<keyword evidence="6" id="KW-0949">S-adenosyl-L-methionine</keyword>
<dbReference type="STRING" id="1122181.GCA_000382265_01774"/>
<feature type="domain" description="Methyltransferase" evidence="13">
    <location>
        <begin position="25"/>
        <end position="121"/>
    </location>
</feature>
<keyword evidence="7" id="KW-0479">Metal-binding</keyword>
<dbReference type="InterPro" id="IPR041698">
    <property type="entry name" value="Methyltransf_25"/>
</dbReference>
<keyword evidence="15" id="KW-1185">Reference proteome</keyword>
<reference evidence="14 15" key="1">
    <citation type="submission" date="2017-05" db="EMBL/GenBank/DDBJ databases">
        <title>Genome Sequence of Loktanella vestfoldensis Strain SMR4r Isolated from a Culture of the Diatom Skeletonema marinoi.</title>
        <authorList>
            <person name="Topel M."/>
            <person name="Pinder M.I.M."/>
            <person name="Johansson O.N."/>
            <person name="Kourtchenko O."/>
            <person name="Godhe A."/>
            <person name="Clarke A.K."/>
        </authorList>
    </citation>
    <scope>NUCLEOTIDE SEQUENCE [LARGE SCALE GENOMIC DNA]</scope>
    <source>
        <strain evidence="14 15">SMR4r</strain>
    </source>
</reference>
<dbReference type="Gene3D" id="3.40.50.150">
    <property type="entry name" value="Vaccinia Virus protein VP39"/>
    <property type="match status" value="1"/>
</dbReference>
<keyword evidence="5 14" id="KW-0808">Transferase</keyword>
<keyword evidence="9" id="KW-0694">RNA-binding</keyword>
<accession>A0A1Y0ECB6</accession>
<evidence type="ECO:0000256" key="5">
    <source>
        <dbReference type="ARBA" id="ARBA00022679"/>
    </source>
</evidence>
<proteinExistence type="inferred from homology"/>
<gene>
    <name evidence="14" type="ORF">LOKVESSMR4R_01910</name>
</gene>
<sequence>MTSWLHQDRLEAVLAAISASGARRVLDLGCGDGDLFVHLAAMPALNAVVGIDICNASLDRLRARLARMKVTAAKIDLRHGSMTEPAADLAGYDCAVLLETIEHIDPDQLSRLERALFTVLRAQTIIITTPNAEFNPLLGVPAHRMRHPDHRFEWDRRRFRTWCARAAKAAGYAATFHDIAGAHPTLGGASQMAVFTRPAG</sequence>
<evidence type="ECO:0000313" key="15">
    <source>
        <dbReference type="Proteomes" id="UP000195273"/>
    </source>
</evidence>
<evidence type="ECO:0000256" key="3">
    <source>
        <dbReference type="ARBA" id="ARBA00021330"/>
    </source>
</evidence>
<dbReference type="EMBL" id="CP021431">
    <property type="protein sequence ID" value="ARU01223.1"/>
    <property type="molecule type" value="Genomic_DNA"/>
</dbReference>
<name>A0A1Y0ECB6_9RHOB</name>
<evidence type="ECO:0000313" key="14">
    <source>
        <dbReference type="EMBL" id="ARU01223.1"/>
    </source>
</evidence>